<keyword evidence="3" id="KW-0902">Two-component regulatory system</keyword>
<name>A0ABS6ESX4_9FIRM</name>
<evidence type="ECO:0000259" key="6">
    <source>
        <dbReference type="PROSITE" id="PS01124"/>
    </source>
</evidence>
<evidence type="ECO:0000259" key="7">
    <source>
        <dbReference type="PROSITE" id="PS50110"/>
    </source>
</evidence>
<evidence type="ECO:0000256" key="4">
    <source>
        <dbReference type="ARBA" id="ARBA00023125"/>
    </source>
</evidence>
<dbReference type="InterPro" id="IPR001789">
    <property type="entry name" value="Sig_transdc_resp-reg_receiver"/>
</dbReference>
<accession>A0ABS6ESX4</accession>
<dbReference type="Pfam" id="PF00072">
    <property type="entry name" value="Response_reg"/>
    <property type="match status" value="1"/>
</dbReference>
<dbReference type="PANTHER" id="PTHR42713">
    <property type="entry name" value="HISTIDINE KINASE-RELATED"/>
    <property type="match status" value="1"/>
</dbReference>
<organism evidence="8 9">
    <name type="scientific">Butyricicoccus intestinisimiae</name>
    <dbReference type="NCBI Taxonomy" id="2841509"/>
    <lineage>
        <taxon>Bacteria</taxon>
        <taxon>Bacillati</taxon>
        <taxon>Bacillota</taxon>
        <taxon>Clostridia</taxon>
        <taxon>Eubacteriales</taxon>
        <taxon>Butyricicoccaceae</taxon>
        <taxon>Butyricicoccus</taxon>
    </lineage>
</organism>
<evidence type="ECO:0000256" key="1">
    <source>
        <dbReference type="ARBA" id="ARBA00022490"/>
    </source>
</evidence>
<evidence type="ECO:0000256" key="3">
    <source>
        <dbReference type="ARBA" id="ARBA00023012"/>
    </source>
</evidence>
<keyword evidence="1" id="KW-0963">Cytoplasm</keyword>
<evidence type="ECO:0000256" key="5">
    <source>
        <dbReference type="PROSITE-ProRule" id="PRU00169"/>
    </source>
</evidence>
<dbReference type="InterPro" id="IPR041522">
    <property type="entry name" value="CdaR_GGDEF"/>
</dbReference>
<sequence length="529" mass="61076">MRTFSIVLADDEPQILHGMLGGIPWEQLGFSVAATAGNGQEALEYVQKLHPDLLISDIKMPFLDGLELARILHDALMHIKIVLFSGWDDFEYARRAISYGVSEYVLKPIDFEEMQQLLSKLHAELEEEYDFRTNRQRQEKIYQQSLPLLRQQFFTQLLQGKITQEYAAQQMELLDLSFTYPAYAVALMQTQNNEDILTQISVQQIVEEMLGKVCTVYSFGMYEQTVYLLGLPDTNSSRLILKSLEEAAHMSQRMLKAKFSCGLGLCCDTWMQLETAYAQAKDALEYNVVAKEDVITYYGDVTPNNRAQEPDWTCLLEPLELAVKHGNTEEISGEVKKLLEAIQKHKYSFNEYQLIILDIIFSLSKLYRRYQIQEEDGLAGSKHMVMRILSLRTGEELNNWLYNYCDFTSRSIQKQQTDQNAILANQARDYVDNHFSQPDLSVETMCQLFNVSASHFSKVFRREIGTSFLNYLTQRRLDEAARLLTETEEKSRVIGEMVGYPEPNYFSYVFKKNRGVSPAKYRKQEQANA</sequence>
<keyword evidence="2 5" id="KW-0597">Phosphoprotein</keyword>
<dbReference type="InterPro" id="IPR018060">
    <property type="entry name" value="HTH_AraC"/>
</dbReference>
<evidence type="ECO:0000256" key="2">
    <source>
        <dbReference type="ARBA" id="ARBA00022553"/>
    </source>
</evidence>
<dbReference type="PROSITE" id="PS01124">
    <property type="entry name" value="HTH_ARAC_FAMILY_2"/>
    <property type="match status" value="1"/>
</dbReference>
<comment type="caution">
    <text evidence="8">The sequence shown here is derived from an EMBL/GenBank/DDBJ whole genome shotgun (WGS) entry which is preliminary data.</text>
</comment>
<dbReference type="PROSITE" id="PS50110">
    <property type="entry name" value="RESPONSE_REGULATORY"/>
    <property type="match status" value="1"/>
</dbReference>
<dbReference type="Proteomes" id="UP000783588">
    <property type="component" value="Unassembled WGS sequence"/>
</dbReference>
<feature type="domain" description="HTH araC/xylS-type" evidence="6">
    <location>
        <begin position="425"/>
        <end position="524"/>
    </location>
</feature>
<proteinExistence type="predicted"/>
<dbReference type="RefSeq" id="WP_216470267.1">
    <property type="nucleotide sequence ID" value="NZ_JAHLQI010000004.1"/>
</dbReference>
<reference evidence="8 9" key="1">
    <citation type="submission" date="2021-06" db="EMBL/GenBank/DDBJ databases">
        <authorList>
            <person name="Sun Q."/>
            <person name="Li D."/>
        </authorList>
    </citation>
    <scope>NUCLEOTIDE SEQUENCE [LARGE SCALE GENOMIC DNA]</scope>
    <source>
        <strain evidence="8 9">MSJd-7</strain>
    </source>
</reference>
<feature type="modified residue" description="4-aspartylphosphate" evidence="5">
    <location>
        <position position="57"/>
    </location>
</feature>
<evidence type="ECO:0000313" key="9">
    <source>
        <dbReference type="Proteomes" id="UP000783588"/>
    </source>
</evidence>
<keyword evidence="9" id="KW-1185">Reference proteome</keyword>
<dbReference type="SMART" id="SM00342">
    <property type="entry name" value="HTH_ARAC"/>
    <property type="match status" value="1"/>
</dbReference>
<dbReference type="PANTHER" id="PTHR42713:SF3">
    <property type="entry name" value="TRANSCRIPTIONAL REGULATORY PROTEIN HPTR"/>
    <property type="match status" value="1"/>
</dbReference>
<evidence type="ECO:0000313" key="8">
    <source>
        <dbReference type="EMBL" id="MBU5490603.1"/>
    </source>
</evidence>
<dbReference type="InterPro" id="IPR051552">
    <property type="entry name" value="HptR"/>
</dbReference>
<dbReference type="Pfam" id="PF12833">
    <property type="entry name" value="HTH_18"/>
    <property type="match status" value="1"/>
</dbReference>
<gene>
    <name evidence="8" type="ORF">KQI75_08220</name>
</gene>
<dbReference type="SMART" id="SM00448">
    <property type="entry name" value="REC"/>
    <property type="match status" value="1"/>
</dbReference>
<dbReference type="CDD" id="cd17536">
    <property type="entry name" value="REC_YesN-like"/>
    <property type="match status" value="1"/>
</dbReference>
<dbReference type="Pfam" id="PF17853">
    <property type="entry name" value="GGDEF_2"/>
    <property type="match status" value="1"/>
</dbReference>
<keyword evidence="4" id="KW-0238">DNA-binding</keyword>
<dbReference type="EMBL" id="JAHLQI010000004">
    <property type="protein sequence ID" value="MBU5490603.1"/>
    <property type="molecule type" value="Genomic_DNA"/>
</dbReference>
<protein>
    <submittedName>
        <fullName evidence="8">Response regulator</fullName>
    </submittedName>
</protein>
<feature type="domain" description="Response regulatory" evidence="7">
    <location>
        <begin position="5"/>
        <end position="122"/>
    </location>
</feature>